<keyword evidence="6" id="KW-1185">Reference proteome</keyword>
<keyword evidence="2" id="KW-0521">NADP</keyword>
<dbReference type="Pfam" id="PF01872">
    <property type="entry name" value="RibD_C"/>
    <property type="match status" value="1"/>
</dbReference>
<dbReference type="GO" id="GO:0009231">
    <property type="term" value="P:riboflavin biosynthetic process"/>
    <property type="evidence" value="ECO:0007669"/>
    <property type="project" value="InterPro"/>
</dbReference>
<evidence type="ECO:0000256" key="3">
    <source>
        <dbReference type="ARBA" id="ARBA00023002"/>
    </source>
</evidence>
<protein>
    <submittedName>
        <fullName evidence="5">5-amino-6-(5-phosphoribosylamino)uracil reductase homolog</fullName>
    </submittedName>
</protein>
<dbReference type="PANTHER" id="PTHR38011:SF7">
    <property type="entry name" value="2,5-DIAMINO-6-RIBOSYLAMINO-4(3H)-PYRIMIDINONE 5'-PHOSPHATE REDUCTASE"/>
    <property type="match status" value="1"/>
</dbReference>
<gene>
    <name evidence="5" type="ORF">Rhow_004437</name>
</gene>
<dbReference type="EMBL" id="BHYM01000037">
    <property type="protein sequence ID" value="GCE40794.1"/>
    <property type="molecule type" value="Genomic_DNA"/>
</dbReference>
<dbReference type="PANTHER" id="PTHR38011">
    <property type="entry name" value="DIHYDROFOLATE REDUCTASE FAMILY PROTEIN (AFU_ORTHOLOGUE AFUA_8G06820)"/>
    <property type="match status" value="1"/>
</dbReference>
<comment type="caution">
    <text evidence="5">The sequence shown here is derived from an EMBL/GenBank/DDBJ whole genome shotgun (WGS) entry which is preliminary data.</text>
</comment>
<sequence>MITNMHRVHIATFFTPDSPPAREESSESTANTLRELYAYPAETPRPWLRVNFVSSIDGAVSVDGVSGALGTPADALVFETLRELADIVLVGAGTVRAENYGGARVGAEGRRRRVASGMPEVPPIAVVSARAHLDPQARLFTDTEVAPIVVTCADADPARIRALADAGARIVTAGDGQISSEKLIAALDDLGLRRVLCEGGPSLFGQLIADDAVDEVCLTTAPVLAGGTAGRVATAPNARITAMTPAHILTDTDGTVLTRWVRLPRP</sequence>
<reference evidence="5 6" key="1">
    <citation type="submission" date="2018-11" db="EMBL/GenBank/DDBJ databases">
        <title>Microbial catabolism of amino acid.</title>
        <authorList>
            <person name="Hibi M."/>
            <person name="Ogawa J."/>
        </authorList>
    </citation>
    <scope>NUCLEOTIDE SEQUENCE [LARGE SCALE GENOMIC DNA]</scope>
    <source>
        <strain evidence="5 6">C31-06</strain>
    </source>
</reference>
<dbReference type="NCBIfam" id="NF010663">
    <property type="entry name" value="PRK14059.1-1"/>
    <property type="match status" value="1"/>
</dbReference>
<dbReference type="GO" id="GO:0008703">
    <property type="term" value="F:5-amino-6-(5-phosphoribosylamino)uracil reductase activity"/>
    <property type="evidence" value="ECO:0007669"/>
    <property type="project" value="InterPro"/>
</dbReference>
<dbReference type="SUPFAM" id="SSF53597">
    <property type="entry name" value="Dihydrofolate reductase-like"/>
    <property type="match status" value="1"/>
</dbReference>
<proteinExistence type="predicted"/>
<dbReference type="InterPro" id="IPR002734">
    <property type="entry name" value="RibDG_C"/>
</dbReference>
<organism evidence="5 6">
    <name type="scientific">Rhodococcus wratislaviensis</name>
    <name type="common">Tsukamurella wratislaviensis</name>
    <dbReference type="NCBI Taxonomy" id="44752"/>
    <lineage>
        <taxon>Bacteria</taxon>
        <taxon>Bacillati</taxon>
        <taxon>Actinomycetota</taxon>
        <taxon>Actinomycetes</taxon>
        <taxon>Mycobacteriales</taxon>
        <taxon>Nocardiaceae</taxon>
        <taxon>Rhodococcus</taxon>
    </lineage>
</organism>
<evidence type="ECO:0000313" key="5">
    <source>
        <dbReference type="EMBL" id="GCE40794.1"/>
    </source>
</evidence>
<evidence type="ECO:0000259" key="4">
    <source>
        <dbReference type="Pfam" id="PF01872"/>
    </source>
</evidence>
<dbReference type="InterPro" id="IPR050765">
    <property type="entry name" value="Riboflavin_Biosynth_HTPR"/>
</dbReference>
<name>A0A402CB23_RHOWR</name>
<dbReference type="InterPro" id="IPR024072">
    <property type="entry name" value="DHFR-like_dom_sf"/>
</dbReference>
<dbReference type="Gene3D" id="3.40.430.10">
    <property type="entry name" value="Dihydrofolate Reductase, subunit A"/>
    <property type="match status" value="1"/>
</dbReference>
<accession>A0A402CB23</accession>
<evidence type="ECO:0000256" key="2">
    <source>
        <dbReference type="ARBA" id="ARBA00022857"/>
    </source>
</evidence>
<dbReference type="AlphaFoldDB" id="A0A402CB23"/>
<dbReference type="NCBIfam" id="NF010664">
    <property type="entry name" value="PRK14059.1-2"/>
    <property type="match status" value="1"/>
</dbReference>
<keyword evidence="3" id="KW-0560">Oxidoreductase</keyword>
<feature type="domain" description="Bacterial bifunctional deaminase-reductase C-terminal" evidence="4">
    <location>
        <begin position="46"/>
        <end position="257"/>
    </location>
</feature>
<evidence type="ECO:0000313" key="6">
    <source>
        <dbReference type="Proteomes" id="UP000287519"/>
    </source>
</evidence>
<dbReference type="Proteomes" id="UP000287519">
    <property type="component" value="Unassembled WGS sequence"/>
</dbReference>
<comment type="pathway">
    <text evidence="1">Cofactor biosynthesis; riboflavin biosynthesis.</text>
</comment>
<evidence type="ECO:0000256" key="1">
    <source>
        <dbReference type="ARBA" id="ARBA00005104"/>
    </source>
</evidence>